<keyword evidence="2" id="KW-1185">Reference proteome</keyword>
<evidence type="ECO:0000313" key="1">
    <source>
        <dbReference type="EMBL" id="MCJ8010756.1"/>
    </source>
</evidence>
<evidence type="ECO:0008006" key="3">
    <source>
        <dbReference type="Google" id="ProtNLM"/>
    </source>
</evidence>
<protein>
    <recommendedName>
        <fullName evidence="3">Deacetylase sirtuin-type domain-containing protein</fullName>
    </recommendedName>
</protein>
<dbReference type="Proteomes" id="UP001139347">
    <property type="component" value="Unassembled WGS sequence"/>
</dbReference>
<sequence length="305" mass="34512">MDIIFSINELDHGGYFIERGAYIREGVIGLYFGLITEKQLPKSISNLSSELIRRNVACKEYEDGKKHWYFPNHESIDKRTFDSYFQKNNQNPKNIVEQVVHQNSSSNSPQSINVNKLAELLMGKKVLMFTGAGISVSSGVPDMFHLEQLINEAFNPMNDYVIELIENKSENRLAQVKKLHGLFVYSEPSISHLRIADLCNLYSYDLITGNLDGLHEKTGITPQYYTEEKHVVDNLGGYELLLTIGLGDEGNINLTDKYRKANPLGKVIAINKERPQYLGSNDYLIAGDSDEILEKLCNQLNDNGD</sequence>
<dbReference type="PANTHER" id="PTHR11085">
    <property type="entry name" value="NAD-DEPENDENT PROTEIN DEACYLASE SIRTUIN-5, MITOCHONDRIAL-RELATED"/>
    <property type="match status" value="1"/>
</dbReference>
<dbReference type="GO" id="GO:0017136">
    <property type="term" value="F:histone deacetylase activity, NAD-dependent"/>
    <property type="evidence" value="ECO:0007669"/>
    <property type="project" value="TreeGrafter"/>
</dbReference>
<dbReference type="InterPro" id="IPR029035">
    <property type="entry name" value="DHS-like_NAD/FAD-binding_dom"/>
</dbReference>
<organism evidence="1 2">
    <name type="scientific">Paenibacillus mangrovi</name>
    <dbReference type="NCBI Taxonomy" id="2931978"/>
    <lineage>
        <taxon>Bacteria</taxon>
        <taxon>Bacillati</taxon>
        <taxon>Bacillota</taxon>
        <taxon>Bacilli</taxon>
        <taxon>Bacillales</taxon>
        <taxon>Paenibacillaceae</taxon>
        <taxon>Paenibacillus</taxon>
    </lineage>
</organism>
<evidence type="ECO:0000313" key="2">
    <source>
        <dbReference type="Proteomes" id="UP001139347"/>
    </source>
</evidence>
<dbReference type="GO" id="GO:0070403">
    <property type="term" value="F:NAD+ binding"/>
    <property type="evidence" value="ECO:0007669"/>
    <property type="project" value="InterPro"/>
</dbReference>
<comment type="caution">
    <text evidence="1">The sequence shown here is derived from an EMBL/GenBank/DDBJ whole genome shotgun (WGS) entry which is preliminary data.</text>
</comment>
<dbReference type="SUPFAM" id="SSF52467">
    <property type="entry name" value="DHS-like NAD/FAD-binding domain"/>
    <property type="match status" value="1"/>
</dbReference>
<dbReference type="InterPro" id="IPR003000">
    <property type="entry name" value="Sirtuin"/>
</dbReference>
<dbReference type="Gene3D" id="3.40.50.1220">
    <property type="entry name" value="TPP-binding domain"/>
    <property type="match status" value="1"/>
</dbReference>
<dbReference type="PANTHER" id="PTHR11085:SF10">
    <property type="entry name" value="NAD-DEPENDENT PROTEIN DEACYLASE SIRTUIN-5, MITOCHONDRIAL-RELATED"/>
    <property type="match status" value="1"/>
</dbReference>
<gene>
    <name evidence="1" type="ORF">MUG84_03225</name>
</gene>
<dbReference type="AlphaFoldDB" id="A0A9X2B0Y6"/>
<accession>A0A9X2B0Y6</accession>
<name>A0A9X2B0Y6_9BACL</name>
<reference evidence="1" key="1">
    <citation type="submission" date="2022-04" db="EMBL/GenBank/DDBJ databases">
        <title>Paenibacillus mangrovi sp. nov., a novel endophytic bacterium isolated from bark of Kandelia candel.</title>
        <authorList>
            <person name="Tuo L."/>
        </authorList>
    </citation>
    <scope>NUCLEOTIDE SEQUENCE</scope>
    <source>
        <strain evidence="1">KQZ6P-2</strain>
    </source>
</reference>
<dbReference type="InterPro" id="IPR050134">
    <property type="entry name" value="NAD-dep_sirtuin_deacylases"/>
</dbReference>
<proteinExistence type="predicted"/>
<dbReference type="EMBL" id="JALIRP010000001">
    <property type="protein sequence ID" value="MCJ8010756.1"/>
    <property type="molecule type" value="Genomic_DNA"/>
</dbReference>
<dbReference type="RefSeq" id="WP_244719760.1">
    <property type="nucleotide sequence ID" value="NZ_JALIRP010000001.1"/>
</dbReference>
<dbReference type="Pfam" id="PF02146">
    <property type="entry name" value="SIR2"/>
    <property type="match status" value="1"/>
</dbReference>